<comment type="pathway">
    <text evidence="2 7">Cell wall biogenesis; peptidoglycan biosynthesis.</text>
</comment>
<dbReference type="PANTHER" id="PTHR43692:SF1">
    <property type="entry name" value="UDP-N-ACETYLMURAMOYLALANINE--D-GLUTAMATE LIGASE"/>
    <property type="match status" value="1"/>
</dbReference>
<gene>
    <name evidence="7 9" type="primary">murD</name>
    <name evidence="9" type="ORF">ACFQ04_15305</name>
</gene>
<dbReference type="SUPFAM" id="SSF51984">
    <property type="entry name" value="MurCD N-terminal domain"/>
    <property type="match status" value="1"/>
</dbReference>
<evidence type="ECO:0000256" key="2">
    <source>
        <dbReference type="ARBA" id="ARBA00004752"/>
    </source>
</evidence>
<keyword evidence="4 7" id="KW-0436">Ligase</keyword>
<dbReference type="InterPro" id="IPR036565">
    <property type="entry name" value="Mur-like_cat_sf"/>
</dbReference>
<protein>
    <recommendedName>
        <fullName evidence="7">UDP-N-acetylmuramoylalanine--D-glutamate ligase</fullName>
        <ecNumber evidence="7">6.3.2.9</ecNumber>
    </recommendedName>
    <alternativeName>
        <fullName evidence="7">D-glutamic acid-adding enzyme</fullName>
    </alternativeName>
    <alternativeName>
        <fullName evidence="7">UDP-N-acetylmuramoyl-L-alanyl-D-glutamate synthetase</fullName>
    </alternativeName>
</protein>
<dbReference type="InterPro" id="IPR013221">
    <property type="entry name" value="Mur_ligase_cen"/>
</dbReference>
<evidence type="ECO:0000256" key="3">
    <source>
        <dbReference type="ARBA" id="ARBA00022490"/>
    </source>
</evidence>
<keyword evidence="7" id="KW-0573">Peptidoglycan synthesis</keyword>
<dbReference type="Gene3D" id="3.40.1190.10">
    <property type="entry name" value="Mur-like, catalytic domain"/>
    <property type="match status" value="1"/>
</dbReference>
<keyword evidence="7" id="KW-0133">Cell shape</keyword>
<comment type="similarity">
    <text evidence="7">Belongs to the MurCDEF family.</text>
</comment>
<keyword evidence="3 7" id="KW-0963">Cytoplasm</keyword>
<dbReference type="GO" id="GO:0008764">
    <property type="term" value="F:UDP-N-acetylmuramoylalanine-D-glutamate ligase activity"/>
    <property type="evidence" value="ECO:0007669"/>
    <property type="project" value="UniProtKB-EC"/>
</dbReference>
<keyword evidence="10" id="KW-1185">Reference proteome</keyword>
<dbReference type="Gene3D" id="3.40.50.720">
    <property type="entry name" value="NAD(P)-binding Rossmann-like Domain"/>
    <property type="match status" value="1"/>
</dbReference>
<dbReference type="SUPFAM" id="SSF53244">
    <property type="entry name" value="MurD-like peptide ligases, peptide-binding domain"/>
    <property type="match status" value="2"/>
</dbReference>
<dbReference type="RefSeq" id="WP_372505441.1">
    <property type="nucleotide sequence ID" value="NZ_BAAAMO010000006.1"/>
</dbReference>
<dbReference type="Pfam" id="PF21799">
    <property type="entry name" value="MurD-like_N"/>
    <property type="match status" value="1"/>
</dbReference>
<evidence type="ECO:0000256" key="5">
    <source>
        <dbReference type="ARBA" id="ARBA00022741"/>
    </source>
</evidence>
<keyword evidence="7" id="KW-0961">Cell wall biogenesis/degradation</keyword>
<dbReference type="InterPro" id="IPR036615">
    <property type="entry name" value="Mur_ligase_C_dom_sf"/>
</dbReference>
<keyword evidence="5 7" id="KW-0547">Nucleotide-binding</keyword>
<dbReference type="EC" id="6.3.2.9" evidence="7"/>
<keyword evidence="7" id="KW-0132">Cell division</keyword>
<dbReference type="SUPFAM" id="SSF53623">
    <property type="entry name" value="MurD-like peptide ligases, catalytic domain"/>
    <property type="match status" value="1"/>
</dbReference>
<dbReference type="Pfam" id="PF08245">
    <property type="entry name" value="Mur_ligase_M"/>
    <property type="match status" value="1"/>
</dbReference>
<feature type="domain" description="Mur ligase central" evidence="8">
    <location>
        <begin position="133"/>
        <end position="246"/>
    </location>
</feature>
<comment type="subcellular location">
    <subcellularLocation>
        <location evidence="1 7">Cytoplasm</location>
    </subcellularLocation>
</comment>
<evidence type="ECO:0000259" key="8">
    <source>
        <dbReference type="Pfam" id="PF08245"/>
    </source>
</evidence>
<name>A0ABW3GBS7_9NOCA</name>
<evidence type="ECO:0000256" key="6">
    <source>
        <dbReference type="ARBA" id="ARBA00022840"/>
    </source>
</evidence>
<sequence>MPNRPTDTGGAGLLSDITRLRVVVAGAGTAGASAARFLASRGATVTVVDDRAGAGAGLADSGVTVIPTAVAVGADGTAALDADLLVVSPGFRPEAAVVACARRGGVPVWGEVELAWHVDASGLLGPPRTWVVITGTNGKTTTTSMVEAIVEHSDRTVAACGNIGLPVLDALTAEPRVEVLAAELSSFQLFWAPSVMPTAGVVLNIAEDHLDWHGSMDAYVAAKAGALRGPLAVIGGDDPVAGTMSATSPGAVTVATRLGAPAEGEVGVVDGHIVDRAFGPGRVTRRIVAVDGLRPPGPPGVADATAAAALCLGIGIDPAAVAVGLSGFVPGRHRGEVVARWGAIAAVDDSKATNPHAAQASIAARRRVVLVAGGQLKGAAVDDLVVAVADRLAGVVVLGVDRDLISAAILRHAPTIPTVTLFTGDDGRVNAMPVRSGADATAADRAERAARAAMHTPSDDAGTPAEQVMTAAVLAAHDLATSSPAPVDAVLLAPAAASLDMFGGYGARGDAFAAAAVAAGARREVTA</sequence>
<dbReference type="PANTHER" id="PTHR43692">
    <property type="entry name" value="UDP-N-ACETYLMURAMOYLALANINE--D-GLUTAMATE LIGASE"/>
    <property type="match status" value="1"/>
</dbReference>
<comment type="caution">
    <text evidence="9">The sequence shown here is derived from an EMBL/GenBank/DDBJ whole genome shotgun (WGS) entry which is preliminary data.</text>
</comment>
<proteinExistence type="inferred from homology"/>
<accession>A0ABW3GBS7</accession>
<dbReference type="EMBL" id="JBHTIL010000002">
    <property type="protein sequence ID" value="MFD0927105.1"/>
    <property type="molecule type" value="Genomic_DNA"/>
</dbReference>
<keyword evidence="6 7" id="KW-0067">ATP-binding</keyword>
<evidence type="ECO:0000256" key="7">
    <source>
        <dbReference type="HAMAP-Rule" id="MF_00639"/>
    </source>
</evidence>
<keyword evidence="7" id="KW-0131">Cell cycle</keyword>
<dbReference type="InterPro" id="IPR005762">
    <property type="entry name" value="MurD"/>
</dbReference>
<dbReference type="Gene3D" id="3.90.190.20">
    <property type="entry name" value="Mur ligase, C-terminal domain"/>
    <property type="match status" value="1"/>
</dbReference>
<comment type="catalytic activity">
    <reaction evidence="7">
        <text>UDP-N-acetyl-alpha-D-muramoyl-L-alanine + D-glutamate + ATP = UDP-N-acetyl-alpha-D-muramoyl-L-alanyl-D-glutamate + ADP + phosphate + H(+)</text>
        <dbReference type="Rhea" id="RHEA:16429"/>
        <dbReference type="ChEBI" id="CHEBI:15378"/>
        <dbReference type="ChEBI" id="CHEBI:29986"/>
        <dbReference type="ChEBI" id="CHEBI:30616"/>
        <dbReference type="ChEBI" id="CHEBI:43474"/>
        <dbReference type="ChEBI" id="CHEBI:83898"/>
        <dbReference type="ChEBI" id="CHEBI:83900"/>
        <dbReference type="ChEBI" id="CHEBI:456216"/>
        <dbReference type="EC" id="6.3.2.9"/>
    </reaction>
</comment>
<organism evidence="9 10">
    <name type="scientific">Williamsia deligens</name>
    <dbReference type="NCBI Taxonomy" id="321325"/>
    <lineage>
        <taxon>Bacteria</taxon>
        <taxon>Bacillati</taxon>
        <taxon>Actinomycetota</taxon>
        <taxon>Actinomycetes</taxon>
        <taxon>Mycobacteriales</taxon>
        <taxon>Nocardiaceae</taxon>
        <taxon>Williamsia</taxon>
    </lineage>
</organism>
<evidence type="ECO:0000313" key="10">
    <source>
        <dbReference type="Proteomes" id="UP001597068"/>
    </source>
</evidence>
<dbReference type="Proteomes" id="UP001597068">
    <property type="component" value="Unassembled WGS sequence"/>
</dbReference>
<evidence type="ECO:0000313" key="9">
    <source>
        <dbReference type="EMBL" id="MFD0927105.1"/>
    </source>
</evidence>
<comment type="function">
    <text evidence="7">Cell wall formation. Catalyzes the addition of glutamate to the nucleotide precursor UDP-N-acetylmuramoyl-L-alanine (UMA).</text>
</comment>
<feature type="binding site" evidence="7">
    <location>
        <begin position="135"/>
        <end position="141"/>
    </location>
    <ligand>
        <name>ATP</name>
        <dbReference type="ChEBI" id="CHEBI:30616"/>
    </ligand>
</feature>
<evidence type="ECO:0000256" key="4">
    <source>
        <dbReference type="ARBA" id="ARBA00022598"/>
    </source>
</evidence>
<reference evidence="10" key="1">
    <citation type="journal article" date="2019" name="Int. J. Syst. Evol. Microbiol.">
        <title>The Global Catalogue of Microorganisms (GCM) 10K type strain sequencing project: providing services to taxonomists for standard genome sequencing and annotation.</title>
        <authorList>
            <consortium name="The Broad Institute Genomics Platform"/>
            <consortium name="The Broad Institute Genome Sequencing Center for Infectious Disease"/>
            <person name="Wu L."/>
            <person name="Ma J."/>
        </authorList>
    </citation>
    <scope>NUCLEOTIDE SEQUENCE [LARGE SCALE GENOMIC DNA]</scope>
    <source>
        <strain evidence="10">CCUG 50873</strain>
    </source>
</reference>
<evidence type="ECO:0000256" key="1">
    <source>
        <dbReference type="ARBA" id="ARBA00004496"/>
    </source>
</evidence>
<dbReference type="HAMAP" id="MF_00639">
    <property type="entry name" value="MurD"/>
    <property type="match status" value="1"/>
</dbReference>
<dbReference type="NCBIfam" id="TIGR01087">
    <property type="entry name" value="murD"/>
    <property type="match status" value="1"/>
</dbReference>